<keyword evidence="2" id="KW-0328">Glycosyltransferase</keyword>
<dbReference type="FunFam" id="3.40.50.880:FF:000030">
    <property type="entry name" value="Gamma-glutamyl-gamma-aminobutyrate hydrolase PuuD"/>
    <property type="match status" value="1"/>
</dbReference>
<dbReference type="PANTHER" id="PTHR43235">
    <property type="entry name" value="GLUTAMINE AMIDOTRANSFERASE PB2B2.05-RELATED"/>
    <property type="match status" value="1"/>
</dbReference>
<gene>
    <name evidence="1" type="ORF">ERS132392_02072</name>
    <name evidence="2" type="ORF">ERS132421_01425</name>
</gene>
<dbReference type="GO" id="GO:0016757">
    <property type="term" value="F:glycosyltransferase activity"/>
    <property type="evidence" value="ECO:0007669"/>
    <property type="project" value="UniProtKB-KW"/>
</dbReference>
<protein>
    <submittedName>
        <fullName evidence="2">Glutamine amidotransferase</fullName>
        <ecNumber evidence="2">2.4.2.-</ecNumber>
    </submittedName>
</protein>
<dbReference type="InterPro" id="IPR029062">
    <property type="entry name" value="Class_I_gatase-like"/>
</dbReference>
<dbReference type="EMBL" id="FIHG01000007">
    <property type="protein sequence ID" value="CYV01259.1"/>
    <property type="molecule type" value="Genomic_DNA"/>
</dbReference>
<dbReference type="Proteomes" id="UP000073200">
    <property type="component" value="Unassembled WGS sequence"/>
</dbReference>
<dbReference type="GO" id="GO:0033969">
    <property type="term" value="F:gamma-glutamyl-gamma-aminobutyrate hydrolase activity"/>
    <property type="evidence" value="ECO:0007669"/>
    <property type="project" value="TreeGrafter"/>
</dbReference>
<evidence type="ECO:0000313" key="1">
    <source>
        <dbReference type="EMBL" id="CYU86174.1"/>
    </source>
</evidence>
<dbReference type="Pfam" id="PF07722">
    <property type="entry name" value="Peptidase_C26"/>
    <property type="match status" value="1"/>
</dbReference>
<keyword evidence="2" id="KW-0808">Transferase</keyword>
<name>A0A0Z8GM17_STRSU</name>
<dbReference type="EMBL" id="FIGH01000012">
    <property type="protein sequence ID" value="CYU86174.1"/>
    <property type="molecule type" value="Genomic_DNA"/>
</dbReference>
<dbReference type="InterPro" id="IPR011697">
    <property type="entry name" value="Peptidase_C26"/>
</dbReference>
<dbReference type="EC" id="2.4.2.-" evidence="2"/>
<sequence length="258" mass="28695">MESKCSKPIIGISASIIVDSGGMFPGYHRAYVNEDYVNSVIRSGGIPLIIPISQDETVIDGYIGSIDGLILSGGHDVNPLNYDEEPDQKLGDIFPLRDWFDSQLLQKAKEKRIPILGICRGCQILNVSHGGSLWQDLSYAEGVTIKHWQAHHPDLATHSIEIEEDSVLYHVLGEKKVMVNSFHHQVIRKVGDGFRVVARARDGVIEAIESTDYPFMIGVQWHPEMLHHCDAGMCRLFKALVEAAQGMSSEKVLYEMAV</sequence>
<dbReference type="SUPFAM" id="SSF52317">
    <property type="entry name" value="Class I glutamine amidotransferase-like"/>
    <property type="match status" value="1"/>
</dbReference>
<dbReference type="RefSeq" id="WP_044668437.1">
    <property type="nucleotide sequence ID" value="NZ_CECY01000021.1"/>
</dbReference>
<dbReference type="GO" id="GO:0006598">
    <property type="term" value="P:polyamine catabolic process"/>
    <property type="evidence" value="ECO:0007669"/>
    <property type="project" value="TreeGrafter"/>
</dbReference>
<dbReference type="InterPro" id="IPR044668">
    <property type="entry name" value="PuuD-like"/>
</dbReference>
<dbReference type="Gene3D" id="3.40.50.880">
    <property type="match status" value="1"/>
</dbReference>
<dbReference type="GO" id="GO:0005829">
    <property type="term" value="C:cytosol"/>
    <property type="evidence" value="ECO:0007669"/>
    <property type="project" value="TreeGrafter"/>
</dbReference>
<proteinExistence type="predicted"/>
<reference evidence="3 4" key="1">
    <citation type="submission" date="2016-02" db="EMBL/GenBank/DDBJ databases">
        <authorList>
            <consortium name="Pathogen Informatics"/>
        </authorList>
    </citation>
    <scope>NUCLEOTIDE SEQUENCE [LARGE SCALE GENOMIC DNA]</scope>
    <source>
        <strain evidence="1 4">LSS30</strain>
        <strain evidence="2 3">LSS59</strain>
    </source>
</reference>
<dbReference type="PROSITE" id="PS51273">
    <property type="entry name" value="GATASE_TYPE_1"/>
    <property type="match status" value="1"/>
</dbReference>
<accession>A0A0Z8GM17</accession>
<dbReference type="CDD" id="cd01745">
    <property type="entry name" value="GATase1_2"/>
    <property type="match status" value="1"/>
</dbReference>
<evidence type="ECO:0000313" key="3">
    <source>
        <dbReference type="Proteomes" id="UP000073200"/>
    </source>
</evidence>
<dbReference type="Proteomes" id="UP000074664">
    <property type="component" value="Unassembled WGS sequence"/>
</dbReference>
<organism evidence="2 3">
    <name type="scientific">Streptococcus suis</name>
    <dbReference type="NCBI Taxonomy" id="1307"/>
    <lineage>
        <taxon>Bacteria</taxon>
        <taxon>Bacillati</taxon>
        <taxon>Bacillota</taxon>
        <taxon>Bacilli</taxon>
        <taxon>Lactobacillales</taxon>
        <taxon>Streptococcaceae</taxon>
        <taxon>Streptococcus</taxon>
    </lineage>
</organism>
<dbReference type="AlphaFoldDB" id="A0A0Z8GM17"/>
<evidence type="ECO:0000313" key="2">
    <source>
        <dbReference type="EMBL" id="CYV01259.1"/>
    </source>
</evidence>
<keyword evidence="2" id="KW-0315">Glutamine amidotransferase</keyword>
<dbReference type="PANTHER" id="PTHR43235:SF1">
    <property type="entry name" value="GLUTAMINE AMIDOTRANSFERASE PB2B2.05-RELATED"/>
    <property type="match status" value="1"/>
</dbReference>
<evidence type="ECO:0000313" key="4">
    <source>
        <dbReference type="Proteomes" id="UP000074664"/>
    </source>
</evidence>